<dbReference type="Proteomes" id="UP000282876">
    <property type="component" value="Unassembled WGS sequence"/>
</dbReference>
<keyword evidence="1" id="KW-0812">Transmembrane</keyword>
<evidence type="ECO:0000256" key="1">
    <source>
        <dbReference type="SAM" id="Phobius"/>
    </source>
</evidence>
<keyword evidence="3" id="KW-1185">Reference proteome</keyword>
<reference evidence="2 3" key="1">
    <citation type="submission" date="2018-10" db="EMBL/GenBank/DDBJ databases">
        <title>Draft genome sequence of the microsporidian Tubulinosema ratisbonensis.</title>
        <authorList>
            <person name="Polonais V."/>
            <person name="Peyretaillade E."/>
            <person name="Niehus S."/>
            <person name="Wawrzyniak I."/>
            <person name="Franchet A."/>
            <person name="Gaspin C."/>
            <person name="Reichstadt M."/>
            <person name="Belser C."/>
            <person name="Labadie K."/>
            <person name="Delbac F."/>
            <person name="Ferrandon D."/>
        </authorList>
    </citation>
    <scope>NUCLEOTIDE SEQUENCE [LARGE SCALE GENOMIC DNA]</scope>
    <source>
        <strain evidence="2 3">Franzen</strain>
    </source>
</reference>
<accession>A0A437ANH1</accession>
<feature type="transmembrane region" description="Helical" evidence="1">
    <location>
        <begin position="107"/>
        <end position="128"/>
    </location>
</feature>
<evidence type="ECO:0000313" key="2">
    <source>
        <dbReference type="EMBL" id="RVD92546.1"/>
    </source>
</evidence>
<dbReference type="VEuPathDB" id="MicrosporidiaDB:TUBRATIS_009390"/>
<sequence length="162" mass="19408">MIKQAIKLKLEKYFLILNIFLNFFSIFIPVIVSFSIFDTIIYDYWIILMNLILFILYTCCNLLKRNSNLSLSTDIIWVLCFFIFIIVEQICYTFGGAFMIYKQNINLFIVSSGLYLIFGMSLLVINYFQRKQKYYFSLLDSLLVFCIKNCYLIYFNIKLNKF</sequence>
<comment type="caution">
    <text evidence="2">The sequence shown here is derived from an EMBL/GenBank/DDBJ whole genome shotgun (WGS) entry which is preliminary data.</text>
</comment>
<evidence type="ECO:0000313" key="3">
    <source>
        <dbReference type="Proteomes" id="UP000282876"/>
    </source>
</evidence>
<keyword evidence="1" id="KW-1133">Transmembrane helix</keyword>
<keyword evidence="1" id="KW-0472">Membrane</keyword>
<organism evidence="2 3">
    <name type="scientific">Tubulinosema ratisbonensis</name>
    <dbReference type="NCBI Taxonomy" id="291195"/>
    <lineage>
        <taxon>Eukaryota</taxon>
        <taxon>Fungi</taxon>
        <taxon>Fungi incertae sedis</taxon>
        <taxon>Microsporidia</taxon>
        <taxon>Tubulinosematoidea</taxon>
        <taxon>Tubulinosematidae</taxon>
        <taxon>Tubulinosema</taxon>
    </lineage>
</organism>
<dbReference type="AlphaFoldDB" id="A0A437ANH1"/>
<feature type="transmembrane region" description="Helical" evidence="1">
    <location>
        <begin position="135"/>
        <end position="157"/>
    </location>
</feature>
<proteinExistence type="predicted"/>
<name>A0A437ANH1_9MICR</name>
<feature type="transmembrane region" description="Helical" evidence="1">
    <location>
        <begin position="12"/>
        <end position="32"/>
    </location>
</feature>
<gene>
    <name evidence="2" type="ORF">TUBRATIS_009390</name>
</gene>
<protein>
    <submittedName>
        <fullName evidence="2">Uncharacterized protein</fullName>
    </submittedName>
</protein>
<feature type="transmembrane region" description="Helical" evidence="1">
    <location>
        <begin position="75"/>
        <end position="101"/>
    </location>
</feature>
<feature type="transmembrane region" description="Helical" evidence="1">
    <location>
        <begin position="44"/>
        <end position="63"/>
    </location>
</feature>
<dbReference type="EMBL" id="RCSS01000192">
    <property type="protein sequence ID" value="RVD92546.1"/>
    <property type="molecule type" value="Genomic_DNA"/>
</dbReference>